<organism evidence="5">
    <name type="scientific">Rhipicephalus microplus</name>
    <name type="common">Cattle tick</name>
    <name type="synonym">Boophilus microplus</name>
    <dbReference type="NCBI Taxonomy" id="6941"/>
    <lineage>
        <taxon>Eukaryota</taxon>
        <taxon>Metazoa</taxon>
        <taxon>Ecdysozoa</taxon>
        <taxon>Arthropoda</taxon>
        <taxon>Chelicerata</taxon>
        <taxon>Arachnida</taxon>
        <taxon>Acari</taxon>
        <taxon>Parasitiformes</taxon>
        <taxon>Ixodida</taxon>
        <taxon>Ixodoidea</taxon>
        <taxon>Ixodidae</taxon>
        <taxon>Rhipicephalinae</taxon>
        <taxon>Rhipicephalus</taxon>
        <taxon>Boophilus</taxon>
    </lineage>
</organism>
<name>A0A6M2CWX8_RHIMP</name>
<reference evidence="5" key="1">
    <citation type="submission" date="2019-09" db="EMBL/GenBank/DDBJ databases">
        <title>Organ-specific transcriptomic study of the physiology of the cattle tick, Rhipicephalus microplus.</title>
        <authorList>
            <person name="Tirloni L."/>
            <person name="Braz G."/>
            <person name="Gandara A.C.P."/>
            <person name="Sabadin G.A."/>
            <person name="da Silva R.M."/>
            <person name="Guizzo M.G."/>
            <person name="Machado J.A."/>
            <person name="Costa E.P."/>
            <person name="Gomes H.F."/>
            <person name="Moraes J."/>
            <person name="Mota M.B.S."/>
            <person name="Mesquita R.D."/>
            <person name="Alvarenga P.H."/>
            <person name="Alves F."/>
            <person name="Seixas A."/>
            <person name="da Fonseca R.N."/>
            <person name="Fogaca A."/>
            <person name="Logullo C."/>
            <person name="Tanaka A."/>
            <person name="Daffre S."/>
            <person name="Termignoni C."/>
            <person name="Vaz I.S.Jr."/>
            <person name="Oliveira P.L."/>
            <person name="Ribeiro J.M."/>
        </authorList>
    </citation>
    <scope>NUCLEOTIDE SEQUENCE</scope>
    <source>
        <strain evidence="5">Porto Alegre</strain>
    </source>
</reference>
<dbReference type="EMBL" id="GHWJ01005121">
    <property type="protein sequence ID" value="NOV37858.1"/>
    <property type="molecule type" value="Transcribed_RNA"/>
</dbReference>
<dbReference type="Gene3D" id="3.30.300.30">
    <property type="match status" value="1"/>
</dbReference>
<dbReference type="AlphaFoldDB" id="A0A6M2CWX8"/>
<dbReference type="InterPro" id="IPR000873">
    <property type="entry name" value="AMP-dep_synth/lig_dom"/>
</dbReference>
<dbReference type="PANTHER" id="PTHR24096">
    <property type="entry name" value="LONG-CHAIN-FATTY-ACID--COA LIGASE"/>
    <property type="match status" value="1"/>
</dbReference>
<dbReference type="PROSITE" id="PS00455">
    <property type="entry name" value="AMP_BINDING"/>
    <property type="match status" value="1"/>
</dbReference>
<dbReference type="Pfam" id="PF13193">
    <property type="entry name" value="AMP-binding_C"/>
    <property type="match status" value="1"/>
</dbReference>
<keyword evidence="2" id="KW-0576">Peroxisome</keyword>
<dbReference type="OrthoDB" id="10253869at2759"/>
<feature type="domain" description="AMP-dependent synthetase/ligase" evidence="3">
    <location>
        <begin position="30"/>
        <end position="390"/>
    </location>
</feature>
<dbReference type="GO" id="GO:0016405">
    <property type="term" value="F:CoA-ligase activity"/>
    <property type="evidence" value="ECO:0007669"/>
    <property type="project" value="TreeGrafter"/>
</dbReference>
<proteinExistence type="predicted"/>
<dbReference type="VEuPathDB" id="VectorBase:LOC119167565"/>
<protein>
    <submittedName>
        <fullName evidence="5">Putative acyl-coa synthetase fat body overexpressed</fullName>
    </submittedName>
</protein>
<evidence type="ECO:0000313" key="5">
    <source>
        <dbReference type="EMBL" id="NOV37858.1"/>
    </source>
</evidence>
<dbReference type="GO" id="GO:0005777">
    <property type="term" value="C:peroxisome"/>
    <property type="evidence" value="ECO:0007669"/>
    <property type="project" value="UniProtKB-SubCell"/>
</dbReference>
<evidence type="ECO:0000259" key="4">
    <source>
        <dbReference type="Pfam" id="PF13193"/>
    </source>
</evidence>
<dbReference type="InterPro" id="IPR025110">
    <property type="entry name" value="AMP-bd_C"/>
</dbReference>
<dbReference type="PANTHER" id="PTHR24096:SF422">
    <property type="entry name" value="BCDNA.GH02901"/>
    <property type="match status" value="1"/>
</dbReference>
<dbReference type="Pfam" id="PF00501">
    <property type="entry name" value="AMP-binding"/>
    <property type="match status" value="1"/>
</dbReference>
<comment type="subcellular location">
    <subcellularLocation>
        <location evidence="1">Peroxisome</location>
    </subcellularLocation>
</comment>
<feature type="domain" description="AMP-binding enzyme C-terminal" evidence="4">
    <location>
        <begin position="441"/>
        <end position="520"/>
    </location>
</feature>
<evidence type="ECO:0000259" key="3">
    <source>
        <dbReference type="Pfam" id="PF00501"/>
    </source>
</evidence>
<dbReference type="InterPro" id="IPR020845">
    <property type="entry name" value="AMP-binding_CS"/>
</dbReference>
<dbReference type="SUPFAM" id="SSF56801">
    <property type="entry name" value="Acetyl-CoA synthetase-like"/>
    <property type="match status" value="1"/>
</dbReference>
<accession>A0A6M2CWX8</accession>
<dbReference type="Gene3D" id="3.40.50.12780">
    <property type="entry name" value="N-terminal domain of ligase-like"/>
    <property type="match status" value="1"/>
</dbReference>
<evidence type="ECO:0000256" key="2">
    <source>
        <dbReference type="ARBA" id="ARBA00023140"/>
    </source>
</evidence>
<evidence type="ECO:0000256" key="1">
    <source>
        <dbReference type="ARBA" id="ARBA00004275"/>
    </source>
</evidence>
<dbReference type="InterPro" id="IPR042099">
    <property type="entry name" value="ANL_N_sf"/>
</dbReference>
<sequence>MKAAIEDGIVYSPHPKVDIPQCSIYKALKEFLKASPERVALMDEKMHLTRAELLSHLRRFAAGFQAQGIGLGDRVCVHLDNSVENMVALFSITFTGASVLLSNPILNEDDLVFQVGYGDATHILTTPQYASKITAVKKKTNVKGLFVIGDPVPGFVSVSTFAKLNDEDFKEVHIEDPKEATLALFYSSGTTGQAKAMEVSHYALVANMHITRTLVSYLPEDVLLAWYPITYAPGFIFVAVAAAIAVTSVVVQPGLTFDQFVYYVKKYNVTTLSLPPVQMHNYLAGMVRTGTKLSSITTINMGGCVLTDTFAKRILATFDGVRSLRNHYGMSESCGVLCSTINDGLVSGSIGFAAPMVELKFIDLETGEKVGPGQYGELYFRSPSIIKGYYKNPELVKEFVDADGWCKSGDIMYYDKDGRIYFVDRVKDMIRCQHLLVSSMELESLLQNHPSVADAAVVGIPKTEYGDAPAAFVVLRDPSSASAMLAAELKEHVASQTEEFKHLYGGLFFVNSLPRNTSGKVFKRHLKLLCTKSKVY</sequence>
<dbReference type="InterPro" id="IPR045851">
    <property type="entry name" value="AMP-bd_C_sf"/>
</dbReference>